<protein>
    <recommendedName>
        <fullName evidence="1">Retrovirus-related Pol polyprotein from transposon TNT 1-94-like beta-barrel domain-containing protein</fullName>
    </recommendedName>
</protein>
<dbReference type="AlphaFoldDB" id="B6U328"/>
<feature type="domain" description="Retrovirus-related Pol polyprotein from transposon TNT 1-94-like beta-barrel" evidence="1">
    <location>
        <begin position="65"/>
        <end position="108"/>
    </location>
</feature>
<dbReference type="Pfam" id="PF22936">
    <property type="entry name" value="Pol_BBD"/>
    <property type="match status" value="1"/>
</dbReference>
<organism evidence="2">
    <name type="scientific">Zea mays</name>
    <name type="common">Maize</name>
    <dbReference type="NCBI Taxonomy" id="4577"/>
    <lineage>
        <taxon>Eukaryota</taxon>
        <taxon>Viridiplantae</taxon>
        <taxon>Streptophyta</taxon>
        <taxon>Embryophyta</taxon>
        <taxon>Tracheophyta</taxon>
        <taxon>Spermatophyta</taxon>
        <taxon>Magnoliopsida</taxon>
        <taxon>Liliopsida</taxon>
        <taxon>Poales</taxon>
        <taxon>Poaceae</taxon>
        <taxon>PACMAD clade</taxon>
        <taxon>Panicoideae</taxon>
        <taxon>Andropogonodae</taxon>
        <taxon>Andropogoneae</taxon>
        <taxon>Tripsacinae</taxon>
        <taxon>Zea</taxon>
    </lineage>
</organism>
<accession>B6U328</accession>
<dbReference type="EMBL" id="EU971643">
    <property type="protein sequence ID" value="ACG43761.1"/>
    <property type="molecule type" value="mRNA"/>
</dbReference>
<reference evidence="2" key="1">
    <citation type="journal article" date="2009" name="Plant Mol. Biol.">
        <title>Insights into corn genes derived from large-scale cDNA sequencing.</title>
        <authorList>
            <person name="Alexandrov N.N."/>
            <person name="Brover V.V."/>
            <person name="Freidin S."/>
            <person name="Troukhan M.E."/>
            <person name="Tatarinova T.V."/>
            <person name="Zhang H."/>
            <person name="Swaller T.J."/>
            <person name="Lu Y.P."/>
            <person name="Bouck J."/>
            <person name="Flavell R.B."/>
            <person name="Feldmann K.A."/>
        </authorList>
    </citation>
    <scope>NUCLEOTIDE SEQUENCE</scope>
</reference>
<name>B6U328_MAIZE</name>
<evidence type="ECO:0000313" key="2">
    <source>
        <dbReference type="EMBL" id="ACG43761.1"/>
    </source>
</evidence>
<evidence type="ECO:0000259" key="1">
    <source>
        <dbReference type="Pfam" id="PF22936"/>
    </source>
</evidence>
<proteinExistence type="evidence at transcript level"/>
<sequence length="111" mass="12418">MSKGTPRRKAELEHLVLMLSTINAMHIETRSLDVMTSRVCMADQVMHLNEKKMFPTDHDKGNNVWVLDTGASNHMKGCLEALAPLNISVRDTMRFGDGSLVEIEGIGFMML</sequence>
<dbReference type="InterPro" id="IPR054722">
    <property type="entry name" value="PolX-like_BBD"/>
</dbReference>